<feature type="transmembrane region" description="Helical" evidence="6">
    <location>
        <begin position="304"/>
        <end position="326"/>
    </location>
</feature>
<comment type="subcellular location">
    <subcellularLocation>
        <location evidence="1">Cell membrane</location>
        <topology evidence="1">Multi-pass membrane protein</topology>
    </subcellularLocation>
</comment>
<keyword evidence="3 6" id="KW-0812">Transmembrane</keyword>
<feature type="transmembrane region" description="Helical" evidence="6">
    <location>
        <begin position="112"/>
        <end position="135"/>
    </location>
</feature>
<accession>A0A2A4YVY2</accession>
<dbReference type="PANTHER" id="PTHR47089:SF1">
    <property type="entry name" value="GUANOSINE ABC TRANSPORTER PERMEASE PROTEIN NUPP"/>
    <property type="match status" value="1"/>
</dbReference>
<feature type="transmembrane region" description="Helical" evidence="6">
    <location>
        <begin position="243"/>
        <end position="266"/>
    </location>
</feature>
<organism evidence="7">
    <name type="scientific">OCS116 cluster bacterium</name>
    <dbReference type="NCBI Taxonomy" id="2030921"/>
    <lineage>
        <taxon>Bacteria</taxon>
        <taxon>Pseudomonadati</taxon>
        <taxon>Pseudomonadota</taxon>
        <taxon>Alphaproteobacteria</taxon>
        <taxon>OCS116 cluster</taxon>
    </lineage>
</organism>
<dbReference type="AlphaFoldDB" id="A0A2A4YVY2"/>
<reference key="1">
    <citation type="submission" date="2017-08" db="EMBL/GenBank/DDBJ databases">
        <title>A dynamic microbial community with high functional redundancy inhabits the cold, oxic subseafloor aquifer.</title>
        <authorList>
            <person name="Tully B.J."/>
            <person name="Wheat C.G."/>
            <person name="Glazer B.T."/>
            <person name="Huber J.A."/>
        </authorList>
    </citation>
    <scope>NUCLEOTIDE SEQUENCE [LARGE SCALE GENOMIC DNA]</scope>
</reference>
<dbReference type="GO" id="GO:0022857">
    <property type="term" value="F:transmembrane transporter activity"/>
    <property type="evidence" value="ECO:0007669"/>
    <property type="project" value="InterPro"/>
</dbReference>
<sequence>MSNKATLPRWIDIGLLPLINLVFAIGISAAVVLIIGESPVEVASIMIYGALGYEEGIGYTFYYATNFMFTGLAVAVAFHAGLFNIGGEGQAYLGGLGAALVCLNFPNLHWAIIIPMAIIATAIFGALWAFIPAYLRAKRGSHEVITTIMFNLIAGSLMSYLLINVLSPEGTNQPLTDRYTPNSNIPKMHDMLSWFGIEFDSSPLNMSFFLALLCAVGVYFLIWRTRFGYAVRTQGFSPTAATYAGISSAKVIILTMCISGALAGMLAVNESVGVAERLIIEFAGGFGFVGIAVALMGRNHPVGIVLASILFGILYQGGADLAFEISTISKEMIVLIQGLIILFMGALEYMFKPVLLNLYHTLSYTKSSKLAGETK</sequence>
<evidence type="ECO:0000256" key="3">
    <source>
        <dbReference type="ARBA" id="ARBA00022692"/>
    </source>
</evidence>
<proteinExistence type="predicted"/>
<dbReference type="GO" id="GO:0005886">
    <property type="term" value="C:plasma membrane"/>
    <property type="evidence" value="ECO:0007669"/>
    <property type="project" value="UniProtKB-SubCell"/>
</dbReference>
<dbReference type="InterPro" id="IPR001851">
    <property type="entry name" value="ABC_transp_permease"/>
</dbReference>
<keyword evidence="2" id="KW-1003">Cell membrane</keyword>
<dbReference type="CDD" id="cd06580">
    <property type="entry name" value="TM_PBP1_transp_TpRbsC_like"/>
    <property type="match status" value="1"/>
</dbReference>
<evidence type="ECO:0000313" key="7">
    <source>
        <dbReference type="EMBL" id="PCI98467.1"/>
    </source>
</evidence>
<dbReference type="EMBL" id="NVUS01000021">
    <property type="protein sequence ID" value="PCI98467.1"/>
    <property type="molecule type" value="Genomic_DNA"/>
</dbReference>
<comment type="caution">
    <text evidence="7">The sequence shown here is derived from an EMBL/GenBank/DDBJ whole genome shotgun (WGS) entry which is preliminary data.</text>
</comment>
<reference evidence="7" key="2">
    <citation type="journal article" date="2018" name="ISME J.">
        <title>A dynamic microbial community with high functional redundancy inhabits the cold, oxic subseafloor aquifer.</title>
        <authorList>
            <person name="Tully B.J."/>
            <person name="Wheat C.G."/>
            <person name="Glazer B.T."/>
            <person name="Huber J.A."/>
        </authorList>
    </citation>
    <scope>NUCLEOTIDE SEQUENCE</scope>
    <source>
        <strain evidence="7">NORP83</strain>
    </source>
</reference>
<feature type="transmembrane region" description="Helical" evidence="6">
    <location>
        <begin position="12"/>
        <end position="36"/>
    </location>
</feature>
<keyword evidence="4 6" id="KW-1133">Transmembrane helix</keyword>
<feature type="transmembrane region" description="Helical" evidence="6">
    <location>
        <begin position="332"/>
        <end position="351"/>
    </location>
</feature>
<keyword evidence="5 6" id="KW-0472">Membrane</keyword>
<evidence type="ECO:0000256" key="6">
    <source>
        <dbReference type="SAM" id="Phobius"/>
    </source>
</evidence>
<evidence type="ECO:0000256" key="1">
    <source>
        <dbReference type="ARBA" id="ARBA00004651"/>
    </source>
</evidence>
<feature type="transmembrane region" description="Helical" evidence="6">
    <location>
        <begin position="144"/>
        <end position="163"/>
    </location>
</feature>
<evidence type="ECO:0000256" key="5">
    <source>
        <dbReference type="ARBA" id="ARBA00023136"/>
    </source>
</evidence>
<gene>
    <name evidence="7" type="ORF">COB13_13560</name>
</gene>
<evidence type="ECO:0000256" key="2">
    <source>
        <dbReference type="ARBA" id="ARBA00022475"/>
    </source>
</evidence>
<feature type="transmembrane region" description="Helical" evidence="6">
    <location>
        <begin position="278"/>
        <end position="297"/>
    </location>
</feature>
<feature type="transmembrane region" description="Helical" evidence="6">
    <location>
        <begin position="56"/>
        <end position="78"/>
    </location>
</feature>
<protein>
    <submittedName>
        <fullName evidence="7">Sugar ABC transporter permease</fullName>
    </submittedName>
</protein>
<dbReference type="PANTHER" id="PTHR47089">
    <property type="entry name" value="ABC TRANSPORTER, PERMEASE PROTEIN"/>
    <property type="match status" value="1"/>
</dbReference>
<evidence type="ECO:0000256" key="4">
    <source>
        <dbReference type="ARBA" id="ARBA00022989"/>
    </source>
</evidence>
<name>A0A2A4YVY2_9PROT</name>
<feature type="transmembrane region" description="Helical" evidence="6">
    <location>
        <begin position="204"/>
        <end position="222"/>
    </location>
</feature>
<dbReference type="Pfam" id="PF02653">
    <property type="entry name" value="BPD_transp_2"/>
    <property type="match status" value="1"/>
</dbReference>